<feature type="region of interest" description="Disordered" evidence="1">
    <location>
        <begin position="160"/>
        <end position="222"/>
    </location>
</feature>
<feature type="compositionally biased region" description="Polar residues" evidence="1">
    <location>
        <begin position="177"/>
        <end position="186"/>
    </location>
</feature>
<sequence>MEKLTSSEPLDPLSHEASIGSSSRVWTVGDEEFLHMNNFAKLPDLNKGMSAVCADVIHCGVYPAFMSRNDMERERYYTNLINDESNHFGSSEMGSQYDDEQEPVVNENVAIQNRNQSGVNHEDMHVQASLMYKKKEEKKFQFMHCYNILKNLPKWDDKRNQLAASKTSSKKQKKTANDSPAISTPACNVDENRAADPENTVGEGRPMGRKKAKQQMRERSDLSRKESLDYLWDKKKEADAEKERKFEERYQIAFALEQKRIDLERDKFEFKRMTKEDKLLRTDTSAMSIEEQEYYKNVKNQILSRRSAQA</sequence>
<dbReference type="EMBL" id="DP000011">
    <property type="protein sequence ID" value="ABA96832.1"/>
    <property type="molecule type" value="Genomic_DNA"/>
</dbReference>
<accession>Q2QVI5</accession>
<reference evidence="3" key="2">
    <citation type="submission" date="2005-04" db="EMBL/GenBank/DDBJ databases">
        <authorList>
            <person name="Buell C.R."/>
            <person name="Wing R.A."/>
            <person name="McCombie W.A."/>
            <person name="Ouyang S."/>
        </authorList>
    </citation>
    <scope>NUCLEOTIDE SEQUENCE</scope>
</reference>
<gene>
    <name evidence="3" type="ordered locus">LOC_Os12g12690</name>
</gene>
<evidence type="ECO:0000259" key="2">
    <source>
        <dbReference type="Pfam" id="PF14303"/>
    </source>
</evidence>
<feature type="domain" description="No apical meristem-associated C-terminal" evidence="2">
    <location>
        <begin position="138"/>
        <end position="302"/>
    </location>
</feature>
<dbReference type="Pfam" id="PF14303">
    <property type="entry name" value="NAM-associated"/>
    <property type="match status" value="1"/>
</dbReference>
<organism evidence="3">
    <name type="scientific">Oryza sativa subsp. japonica</name>
    <name type="common">Rice</name>
    <dbReference type="NCBI Taxonomy" id="39947"/>
    <lineage>
        <taxon>Eukaryota</taxon>
        <taxon>Viridiplantae</taxon>
        <taxon>Streptophyta</taxon>
        <taxon>Embryophyta</taxon>
        <taxon>Tracheophyta</taxon>
        <taxon>Spermatophyta</taxon>
        <taxon>Magnoliopsida</taxon>
        <taxon>Liliopsida</taxon>
        <taxon>Poales</taxon>
        <taxon>Poaceae</taxon>
        <taxon>BOP clade</taxon>
        <taxon>Oryzoideae</taxon>
        <taxon>Oryzeae</taxon>
        <taxon>Oryzinae</taxon>
        <taxon>Oryza</taxon>
        <taxon>Oryza sativa</taxon>
    </lineage>
</organism>
<reference evidence="3" key="3">
    <citation type="submission" date="2006-01" db="EMBL/GenBank/DDBJ databases">
        <authorList>
            <person name="Buell R."/>
        </authorList>
    </citation>
    <scope>NUCLEOTIDE SEQUENCE</scope>
</reference>
<proteinExistence type="predicted"/>
<protein>
    <submittedName>
        <fullName evidence="3">Expressed protein</fullName>
    </submittedName>
</protein>
<evidence type="ECO:0000256" key="1">
    <source>
        <dbReference type="SAM" id="MobiDB-lite"/>
    </source>
</evidence>
<dbReference type="AlphaFoldDB" id="Q2QVI5"/>
<name>Q2QVI5_ORYSJ</name>
<dbReference type="PANTHER" id="PTHR45125:SF51">
    <property type="entry name" value="F21J9.4-RELATED"/>
    <property type="match status" value="1"/>
</dbReference>
<evidence type="ECO:0000313" key="3">
    <source>
        <dbReference type="EMBL" id="ABA96832.1"/>
    </source>
</evidence>
<dbReference type="InterPro" id="IPR029466">
    <property type="entry name" value="NAM-associated_C"/>
</dbReference>
<reference evidence="3" key="1">
    <citation type="journal article" date="2005" name="BMC Biol.">
        <title>The sequence of rice chromosomes 11 and 12, rich in disease resistance genes and recent gene duplications.</title>
        <authorList>
            <consortium name="The rice chromosomes 11 and 12 sequencing consortia"/>
        </authorList>
    </citation>
    <scope>NUCLEOTIDE SEQUENCE [LARGE SCALE GENOMIC DNA]</scope>
</reference>
<dbReference type="PANTHER" id="PTHR45125">
    <property type="entry name" value="F21J9.4-RELATED"/>
    <property type="match status" value="1"/>
</dbReference>